<comment type="caution">
    <text evidence="1">The sequence shown here is derived from an EMBL/GenBank/DDBJ whole genome shotgun (WGS) entry which is preliminary data.</text>
</comment>
<proteinExistence type="predicted"/>
<keyword evidence="2" id="KW-1185">Reference proteome</keyword>
<reference evidence="1" key="1">
    <citation type="submission" date="2020-11" db="EMBL/GenBank/DDBJ databases">
        <authorList>
            <consortium name="DOE Joint Genome Institute"/>
            <person name="Ahrendt S."/>
            <person name="Riley R."/>
            <person name="Andreopoulos W."/>
            <person name="LaButti K."/>
            <person name="Pangilinan J."/>
            <person name="Ruiz-duenas F.J."/>
            <person name="Barrasa J.M."/>
            <person name="Sanchez-Garcia M."/>
            <person name="Camarero S."/>
            <person name="Miyauchi S."/>
            <person name="Serrano A."/>
            <person name="Linde D."/>
            <person name="Babiker R."/>
            <person name="Drula E."/>
            <person name="Ayuso-Fernandez I."/>
            <person name="Pacheco R."/>
            <person name="Padilla G."/>
            <person name="Ferreira P."/>
            <person name="Barriuso J."/>
            <person name="Kellner H."/>
            <person name="Castanera R."/>
            <person name="Alfaro M."/>
            <person name="Ramirez L."/>
            <person name="Pisabarro A.G."/>
            <person name="Kuo A."/>
            <person name="Tritt A."/>
            <person name="Lipzen A."/>
            <person name="He G."/>
            <person name="Yan M."/>
            <person name="Ng V."/>
            <person name="Cullen D."/>
            <person name="Martin F."/>
            <person name="Rosso M.-N."/>
            <person name="Henrissat B."/>
            <person name="Hibbett D."/>
            <person name="Martinez A.T."/>
            <person name="Grigoriev I.V."/>
        </authorList>
    </citation>
    <scope>NUCLEOTIDE SEQUENCE</scope>
    <source>
        <strain evidence="1">AH 44721</strain>
    </source>
</reference>
<organism evidence="1 2">
    <name type="scientific">Gymnopilus junonius</name>
    <name type="common">Spectacular rustgill mushroom</name>
    <name type="synonym">Gymnopilus spectabilis subsp. junonius</name>
    <dbReference type="NCBI Taxonomy" id="109634"/>
    <lineage>
        <taxon>Eukaryota</taxon>
        <taxon>Fungi</taxon>
        <taxon>Dikarya</taxon>
        <taxon>Basidiomycota</taxon>
        <taxon>Agaricomycotina</taxon>
        <taxon>Agaricomycetes</taxon>
        <taxon>Agaricomycetidae</taxon>
        <taxon>Agaricales</taxon>
        <taxon>Agaricineae</taxon>
        <taxon>Hymenogastraceae</taxon>
        <taxon>Gymnopilus</taxon>
    </lineage>
</organism>
<dbReference type="Proteomes" id="UP000724874">
    <property type="component" value="Unassembled WGS sequence"/>
</dbReference>
<dbReference type="AlphaFoldDB" id="A0A9P5TPS5"/>
<protein>
    <submittedName>
        <fullName evidence="1">Uncharacterized protein</fullName>
    </submittedName>
</protein>
<evidence type="ECO:0000313" key="2">
    <source>
        <dbReference type="Proteomes" id="UP000724874"/>
    </source>
</evidence>
<evidence type="ECO:0000313" key="1">
    <source>
        <dbReference type="EMBL" id="KAF8905473.1"/>
    </source>
</evidence>
<accession>A0A9P5TPS5</accession>
<gene>
    <name evidence="1" type="ORF">CPB84DRAFT_1771507</name>
</gene>
<name>A0A9P5TPS5_GYMJU</name>
<sequence>MPIAMQSILVFIRVGTNGVNPELASQFQQLAFSPLATERLTLFSGLSTVSLASEVKRLVLTQLRRRNCVRFSYFCLA</sequence>
<dbReference type="EMBL" id="JADNYJ010000022">
    <property type="protein sequence ID" value="KAF8905473.1"/>
    <property type="molecule type" value="Genomic_DNA"/>
</dbReference>